<keyword evidence="2" id="KW-0863">Zinc-finger</keyword>
<feature type="compositionally biased region" description="Basic and acidic residues" evidence="4">
    <location>
        <begin position="94"/>
        <end position="108"/>
    </location>
</feature>
<evidence type="ECO:0000256" key="1">
    <source>
        <dbReference type="ARBA" id="ARBA00022723"/>
    </source>
</evidence>
<dbReference type="GO" id="GO:0008270">
    <property type="term" value="F:zinc ion binding"/>
    <property type="evidence" value="ECO:0007669"/>
    <property type="project" value="UniProtKB-KW"/>
</dbReference>
<protein>
    <submittedName>
        <fullName evidence="7">Zinc finger protein CONSTANS-LIKE 10-like isoform X1</fullName>
    </submittedName>
</protein>
<name>A0A6P5GUK1_ANACO</name>
<dbReference type="Pfam" id="PF00643">
    <property type="entry name" value="zf-B_box"/>
    <property type="match status" value="1"/>
</dbReference>
<feature type="compositionally biased region" description="Acidic residues" evidence="4">
    <location>
        <begin position="109"/>
        <end position="140"/>
    </location>
</feature>
<gene>
    <name evidence="7" type="primary">LOC109724694</name>
</gene>
<reference evidence="7" key="2">
    <citation type="submission" date="2025-08" db="UniProtKB">
        <authorList>
            <consortium name="RefSeq"/>
        </authorList>
    </citation>
    <scope>IDENTIFICATION</scope>
    <source>
        <tissue evidence="7">Leaf</tissue>
    </source>
</reference>
<dbReference type="CDD" id="cd19821">
    <property type="entry name" value="Bbox1_BBX-like"/>
    <property type="match status" value="1"/>
</dbReference>
<feature type="region of interest" description="Disordered" evidence="4">
    <location>
        <begin position="81"/>
        <end position="310"/>
    </location>
</feature>
<evidence type="ECO:0000256" key="4">
    <source>
        <dbReference type="SAM" id="MobiDB-lite"/>
    </source>
</evidence>
<dbReference type="GeneID" id="109724694"/>
<dbReference type="InterPro" id="IPR049808">
    <property type="entry name" value="CONSTANS-like_Bbox1"/>
</dbReference>
<keyword evidence="3" id="KW-0862">Zinc</keyword>
<dbReference type="InterPro" id="IPR000315">
    <property type="entry name" value="Znf_B-box"/>
</dbReference>
<dbReference type="OrthoDB" id="153872at2759"/>
<proteinExistence type="predicted"/>
<dbReference type="RefSeq" id="XP_020109185.1">
    <property type="nucleotide sequence ID" value="XM_020253596.1"/>
</dbReference>
<evidence type="ECO:0000313" key="6">
    <source>
        <dbReference type="Proteomes" id="UP000515123"/>
    </source>
</evidence>
<feature type="compositionally biased region" description="Polar residues" evidence="4">
    <location>
        <begin position="278"/>
        <end position="289"/>
    </location>
</feature>
<keyword evidence="6" id="KW-1185">Reference proteome</keyword>
<evidence type="ECO:0000256" key="2">
    <source>
        <dbReference type="ARBA" id="ARBA00022771"/>
    </source>
</evidence>
<dbReference type="SMART" id="SM00336">
    <property type="entry name" value="BBOX"/>
    <property type="match status" value="1"/>
</dbReference>
<dbReference type="AlphaFoldDB" id="A0A6P5GUK1"/>
<evidence type="ECO:0000259" key="5">
    <source>
        <dbReference type="SMART" id="SM00336"/>
    </source>
</evidence>
<keyword evidence="1" id="KW-0479">Metal-binding</keyword>
<reference evidence="6" key="1">
    <citation type="journal article" date="2015" name="Nat. Genet.">
        <title>The pineapple genome and the evolution of CAM photosynthesis.</title>
        <authorList>
            <person name="Ming R."/>
            <person name="VanBuren R."/>
            <person name="Wai C.M."/>
            <person name="Tang H."/>
            <person name="Schatz M.C."/>
            <person name="Bowers J.E."/>
            <person name="Lyons E."/>
            <person name="Wang M.L."/>
            <person name="Chen J."/>
            <person name="Biggers E."/>
            <person name="Zhang J."/>
            <person name="Huang L."/>
            <person name="Zhang L."/>
            <person name="Miao W."/>
            <person name="Zhang J."/>
            <person name="Ye Z."/>
            <person name="Miao C."/>
            <person name="Lin Z."/>
            <person name="Wang H."/>
            <person name="Zhou H."/>
            <person name="Yim W.C."/>
            <person name="Priest H.D."/>
            <person name="Zheng C."/>
            <person name="Woodhouse M."/>
            <person name="Edger P.P."/>
            <person name="Guyot R."/>
            <person name="Guo H.B."/>
            <person name="Guo H."/>
            <person name="Zheng G."/>
            <person name="Singh R."/>
            <person name="Sharma A."/>
            <person name="Min X."/>
            <person name="Zheng Y."/>
            <person name="Lee H."/>
            <person name="Gurtowski J."/>
            <person name="Sedlazeck F.J."/>
            <person name="Harkess A."/>
            <person name="McKain M.R."/>
            <person name="Liao Z."/>
            <person name="Fang J."/>
            <person name="Liu J."/>
            <person name="Zhang X."/>
            <person name="Zhang Q."/>
            <person name="Hu W."/>
            <person name="Qin Y."/>
            <person name="Wang K."/>
            <person name="Chen L.Y."/>
            <person name="Shirley N."/>
            <person name="Lin Y.R."/>
            <person name="Liu L.Y."/>
            <person name="Hernandez A.G."/>
            <person name="Wright C.L."/>
            <person name="Bulone V."/>
            <person name="Tuskan G.A."/>
            <person name="Heath K."/>
            <person name="Zee F."/>
            <person name="Moore P.H."/>
            <person name="Sunkar R."/>
            <person name="Leebens-Mack J.H."/>
            <person name="Mockler T."/>
            <person name="Bennetzen J.L."/>
            <person name="Freeling M."/>
            <person name="Sankoff D."/>
            <person name="Paterson A.H."/>
            <person name="Zhu X."/>
            <person name="Yang X."/>
            <person name="Smith J.A."/>
            <person name="Cushman J.C."/>
            <person name="Paull R.E."/>
            <person name="Yu Q."/>
        </authorList>
    </citation>
    <scope>NUCLEOTIDE SEQUENCE [LARGE SCALE GENOMIC DNA]</scope>
    <source>
        <strain evidence="6">cv. F153</strain>
    </source>
</reference>
<sequence length="310" mass="32668">MDRGREKEKGKGKGCELCPGTARMYCESDEAMLCWECDARVHGANFLVARHTRALLCRTCQSPTPWRASGSRLGPSVSLCHRCSPHSHSQSPADDLRRGGEAGGRSESEAEEGEEEQDDDEDDGDGEDSEDSAEEEEEGDNQVVPWSPPPPPTTTTTSSSSSEEEEEEAEESSRAEIGAGSGGGSGSSLKRMRDNADLVSHPQDDLPSSSLQLSRFQSAQPPPLSGRASAADDDDDEATSGRGGGGGGGGGSNSAGFRLPKDRRRLPGHLVRLDPAQPTGSTRRSQPTTAGEPCGPSRATIATIDFVQAT</sequence>
<dbReference type="PANTHER" id="PTHR31717">
    <property type="entry name" value="ZINC FINGER PROTEIN CONSTANS-LIKE 10"/>
    <property type="match status" value="1"/>
</dbReference>
<dbReference type="Proteomes" id="UP000515123">
    <property type="component" value="Linkage group 19"/>
</dbReference>
<accession>A0A6P5GUK1</accession>
<dbReference type="PANTHER" id="PTHR31717:SF60">
    <property type="entry name" value="B-BOX TYPE ZINC FINGER FAMILY PROTEIN"/>
    <property type="match status" value="1"/>
</dbReference>
<feature type="domain" description="B box-type" evidence="5">
    <location>
        <begin position="10"/>
        <end position="56"/>
    </location>
</feature>
<feature type="compositionally biased region" description="Low complexity" evidence="4">
    <location>
        <begin position="205"/>
        <end position="214"/>
    </location>
</feature>
<feature type="compositionally biased region" description="Gly residues" evidence="4">
    <location>
        <begin position="241"/>
        <end position="253"/>
    </location>
</feature>
<evidence type="ECO:0000313" key="7">
    <source>
        <dbReference type="RefSeq" id="XP_020109185.1"/>
    </source>
</evidence>
<evidence type="ECO:0000256" key="3">
    <source>
        <dbReference type="ARBA" id="ARBA00022833"/>
    </source>
</evidence>
<organism evidence="6 7">
    <name type="scientific">Ananas comosus</name>
    <name type="common">Pineapple</name>
    <name type="synonym">Ananas ananas</name>
    <dbReference type="NCBI Taxonomy" id="4615"/>
    <lineage>
        <taxon>Eukaryota</taxon>
        <taxon>Viridiplantae</taxon>
        <taxon>Streptophyta</taxon>
        <taxon>Embryophyta</taxon>
        <taxon>Tracheophyta</taxon>
        <taxon>Spermatophyta</taxon>
        <taxon>Magnoliopsida</taxon>
        <taxon>Liliopsida</taxon>
        <taxon>Poales</taxon>
        <taxon>Bromeliaceae</taxon>
        <taxon>Bromelioideae</taxon>
        <taxon>Ananas</taxon>
    </lineage>
</organism>